<dbReference type="EMBL" id="JABRWJ010000014">
    <property type="protein sequence ID" value="NRF71804.1"/>
    <property type="molecule type" value="Genomic_DNA"/>
</dbReference>
<sequence>MRTLLASIAAAAALAGSVLPAAAIGVSTPTTYTNLVWSASFTASGLTNCNQLVFDATGDYQNSGSLVVYGALNCATGAYGMTGSLYTAVDDSLSITMLIAGYTVACPRVVNFSGSCTVFDANGVSRGSGQITLQ</sequence>
<evidence type="ECO:0000313" key="2">
    <source>
        <dbReference type="EMBL" id="NRF71804.1"/>
    </source>
</evidence>
<name>A0ABX2ETD3_9BURK</name>
<keyword evidence="3" id="KW-1185">Reference proteome</keyword>
<feature type="signal peptide" evidence="1">
    <location>
        <begin position="1"/>
        <end position="23"/>
    </location>
</feature>
<reference evidence="2 3" key="1">
    <citation type="submission" date="2020-05" db="EMBL/GenBank/DDBJ databases">
        <title>Aquincola sp. isolate from soil.</title>
        <authorList>
            <person name="Han J."/>
            <person name="Kim D.-U."/>
        </authorList>
    </citation>
    <scope>NUCLEOTIDE SEQUENCE [LARGE SCALE GENOMIC DNA]</scope>
    <source>
        <strain evidence="2 3">S2</strain>
    </source>
</reference>
<dbReference type="Proteomes" id="UP000737171">
    <property type="component" value="Unassembled WGS sequence"/>
</dbReference>
<accession>A0ABX2ETD3</accession>
<dbReference type="RefSeq" id="WP_173133765.1">
    <property type="nucleotide sequence ID" value="NZ_JABRWJ010000014.1"/>
</dbReference>
<keyword evidence="1" id="KW-0732">Signal</keyword>
<comment type="caution">
    <text evidence="2">The sequence shown here is derived from an EMBL/GenBank/DDBJ whole genome shotgun (WGS) entry which is preliminary data.</text>
</comment>
<organism evidence="2 3">
    <name type="scientific">Pseudaquabacterium terrae</name>
    <dbReference type="NCBI Taxonomy" id="2732868"/>
    <lineage>
        <taxon>Bacteria</taxon>
        <taxon>Pseudomonadati</taxon>
        <taxon>Pseudomonadota</taxon>
        <taxon>Betaproteobacteria</taxon>
        <taxon>Burkholderiales</taxon>
        <taxon>Sphaerotilaceae</taxon>
        <taxon>Pseudaquabacterium</taxon>
    </lineage>
</organism>
<gene>
    <name evidence="2" type="ORF">HLB44_32945</name>
</gene>
<protein>
    <submittedName>
        <fullName evidence="2">Uncharacterized protein</fullName>
    </submittedName>
</protein>
<evidence type="ECO:0000313" key="3">
    <source>
        <dbReference type="Proteomes" id="UP000737171"/>
    </source>
</evidence>
<evidence type="ECO:0000256" key="1">
    <source>
        <dbReference type="SAM" id="SignalP"/>
    </source>
</evidence>
<proteinExistence type="predicted"/>
<feature type="chain" id="PRO_5047426150" evidence="1">
    <location>
        <begin position="24"/>
        <end position="134"/>
    </location>
</feature>